<dbReference type="NCBIfam" id="TIGR00477">
    <property type="entry name" value="tehB"/>
    <property type="match status" value="1"/>
</dbReference>
<dbReference type="Gene3D" id="3.40.50.150">
    <property type="entry name" value="Vaccinia Virus protein VP39"/>
    <property type="match status" value="1"/>
</dbReference>
<dbReference type="RefSeq" id="WP_242146930.1">
    <property type="nucleotide sequence ID" value="NZ_CP093379.1"/>
</dbReference>
<sequence>MSIRKPQNYYHETYGLTAPHTDVVEMVEMHGIKPCKVLDLGCGQGRNSLYLADNGFDVTSYDLSPNMLDTLTNIMAKEGLRNIDVKQYDINSAAIEDHYDLIISTVVMMFVDRDRVPAIIPDMKAHTHSGGYNLIVCAMSTDAYPFEGFPFTFSEGELQRYYQDWEMIHYNENIGEMHRLDEHGNRLQLQFATMLARKP</sequence>
<name>A0ABY3X2W0_9GAMM</name>
<evidence type="ECO:0000313" key="3">
    <source>
        <dbReference type="Proteomes" id="UP000829542"/>
    </source>
</evidence>
<dbReference type="Pfam" id="PF03848">
    <property type="entry name" value="TehB"/>
    <property type="match status" value="1"/>
</dbReference>
<accession>A0ABY3X2W0</accession>
<dbReference type="PANTHER" id="PTHR43861:SF1">
    <property type="entry name" value="TRANS-ACONITATE 2-METHYLTRANSFERASE"/>
    <property type="match status" value="1"/>
</dbReference>
<keyword evidence="2" id="KW-0489">Methyltransferase</keyword>
<dbReference type="InterPro" id="IPR029063">
    <property type="entry name" value="SAM-dependent_MTases_sf"/>
</dbReference>
<dbReference type="InterPro" id="IPR015985">
    <property type="entry name" value="TehB-like_dom"/>
</dbReference>
<keyword evidence="2" id="KW-0808">Transferase</keyword>
<evidence type="ECO:0000313" key="2">
    <source>
        <dbReference type="EMBL" id="UNM95056.1"/>
    </source>
</evidence>
<feature type="domain" description="Tellurite resistance methyltransferase TehB-like" evidence="1">
    <location>
        <begin position="5"/>
        <end position="195"/>
    </location>
</feature>
<organism evidence="2 3">
    <name type="scientific">Ignatzschineria rhizosphaerae</name>
    <dbReference type="NCBI Taxonomy" id="2923279"/>
    <lineage>
        <taxon>Bacteria</taxon>
        <taxon>Pseudomonadati</taxon>
        <taxon>Pseudomonadota</taxon>
        <taxon>Gammaproteobacteria</taxon>
        <taxon>Cardiobacteriales</taxon>
        <taxon>Ignatzschineriaceae</taxon>
        <taxon>Ignatzschineria</taxon>
    </lineage>
</organism>
<gene>
    <name evidence="2" type="primary">tehB</name>
    <name evidence="2" type="ORF">MMG00_07355</name>
</gene>
<dbReference type="Proteomes" id="UP000829542">
    <property type="component" value="Chromosome"/>
</dbReference>
<dbReference type="EMBL" id="CP093379">
    <property type="protein sequence ID" value="UNM95056.1"/>
    <property type="molecule type" value="Genomic_DNA"/>
</dbReference>
<dbReference type="CDD" id="cd02440">
    <property type="entry name" value="AdoMet_MTases"/>
    <property type="match status" value="1"/>
</dbReference>
<dbReference type="GO" id="GO:0008168">
    <property type="term" value="F:methyltransferase activity"/>
    <property type="evidence" value="ECO:0007669"/>
    <property type="project" value="UniProtKB-KW"/>
</dbReference>
<dbReference type="GO" id="GO:0032259">
    <property type="term" value="P:methylation"/>
    <property type="evidence" value="ECO:0007669"/>
    <property type="project" value="UniProtKB-KW"/>
</dbReference>
<dbReference type="SUPFAM" id="SSF53335">
    <property type="entry name" value="S-adenosyl-L-methionine-dependent methyltransferases"/>
    <property type="match status" value="1"/>
</dbReference>
<dbReference type="EC" id="2.1.1.265" evidence="2"/>
<proteinExistence type="predicted"/>
<evidence type="ECO:0000259" key="1">
    <source>
        <dbReference type="Pfam" id="PF03848"/>
    </source>
</evidence>
<reference evidence="2 3" key="1">
    <citation type="submission" date="2022-03" db="EMBL/GenBank/DDBJ databases">
        <title>Ignatzschineria rhizosphaerae HR5S32.</title>
        <authorList>
            <person name="Sun J.Q."/>
            <person name="Feng J.Y."/>
        </authorList>
    </citation>
    <scope>NUCLEOTIDE SEQUENCE [LARGE SCALE GENOMIC DNA]</scope>
    <source>
        <strain evidence="2 3">HR5S32</strain>
    </source>
</reference>
<keyword evidence="3" id="KW-1185">Reference proteome</keyword>
<dbReference type="InterPro" id="IPR004537">
    <property type="entry name" value="Tellurite-R_MeTrfase_TehB"/>
</dbReference>
<dbReference type="PANTHER" id="PTHR43861">
    <property type="entry name" value="TRANS-ACONITATE 2-METHYLTRANSFERASE-RELATED"/>
    <property type="match status" value="1"/>
</dbReference>
<dbReference type="NCBIfam" id="NF008405">
    <property type="entry name" value="PRK11207.1"/>
    <property type="match status" value="1"/>
</dbReference>
<protein>
    <submittedName>
        <fullName evidence="2">Tellurite resistance methyltransferase TehB</fullName>
        <ecNumber evidence="2">2.1.1.265</ecNumber>
    </submittedName>
</protein>